<reference evidence="4" key="2">
    <citation type="submission" date="2015-12" db="EMBL/GenBank/DDBJ databases">
        <authorList>
            <person name="Nair G.R."/>
            <person name="Kaur G."/>
            <person name="Mayilraj S."/>
        </authorList>
    </citation>
    <scope>NUCLEOTIDE SEQUENCE [LARGE SCALE GENOMIC DNA]</scope>
    <source>
        <strain evidence="4">CD08_7</strain>
    </source>
</reference>
<organism evidence="2 4">
    <name type="scientific">Nesterenkonia jeotgali</name>
    <dbReference type="NCBI Taxonomy" id="317018"/>
    <lineage>
        <taxon>Bacteria</taxon>
        <taxon>Bacillati</taxon>
        <taxon>Actinomycetota</taxon>
        <taxon>Actinomycetes</taxon>
        <taxon>Micrococcales</taxon>
        <taxon>Micrococcaceae</taxon>
        <taxon>Nesterenkonia</taxon>
    </lineage>
</organism>
<dbReference type="InterPro" id="IPR029479">
    <property type="entry name" value="Nitroreductase"/>
</dbReference>
<evidence type="ECO:0000313" key="4">
    <source>
        <dbReference type="Proteomes" id="UP000054023"/>
    </source>
</evidence>
<dbReference type="OrthoDB" id="9784375at2"/>
<comment type="caution">
    <text evidence="2">The sequence shown here is derived from an EMBL/GenBank/DDBJ whole genome shotgun (WGS) entry which is preliminary data.</text>
</comment>
<dbReference type="EMBL" id="LQBM01000002">
    <property type="protein sequence ID" value="KUG59709.1"/>
    <property type="molecule type" value="Genomic_DNA"/>
</dbReference>
<dbReference type="InterPro" id="IPR000415">
    <property type="entry name" value="Nitroreductase-like"/>
</dbReference>
<evidence type="ECO:0000313" key="2">
    <source>
        <dbReference type="EMBL" id="KUG59709.1"/>
    </source>
</evidence>
<dbReference type="GO" id="GO:0016491">
    <property type="term" value="F:oxidoreductase activity"/>
    <property type="evidence" value="ECO:0007669"/>
    <property type="project" value="UniProtKB-KW"/>
</dbReference>
<reference evidence="3 5" key="3">
    <citation type="submission" date="2020-08" db="EMBL/GenBank/DDBJ databases">
        <title>Sequencing the genomes of 1000 actinobacteria strains.</title>
        <authorList>
            <person name="Klenk H.-P."/>
        </authorList>
    </citation>
    <scope>NUCLEOTIDE SEQUENCE [LARGE SCALE GENOMIC DNA]</scope>
    <source>
        <strain evidence="3 5">DSM 19081</strain>
    </source>
</reference>
<dbReference type="Proteomes" id="UP000054023">
    <property type="component" value="Unassembled WGS sequence"/>
</dbReference>
<evidence type="ECO:0000313" key="3">
    <source>
        <dbReference type="EMBL" id="MBA8921977.1"/>
    </source>
</evidence>
<evidence type="ECO:0000313" key="5">
    <source>
        <dbReference type="Proteomes" id="UP000546252"/>
    </source>
</evidence>
<name>A0A0W8IIA4_9MICC</name>
<gene>
    <name evidence="2" type="ORF">AVL63_11465</name>
    <name evidence="3" type="ORF">HNR24_001910</name>
</gene>
<feature type="domain" description="Nitroreductase" evidence="1">
    <location>
        <begin position="19"/>
        <end position="178"/>
    </location>
</feature>
<dbReference type="STRING" id="317018.AVL63_11465"/>
<dbReference type="PANTHER" id="PTHR43543">
    <property type="entry name" value="MALONIC SEMIALDEHYDE REDUCTASE RUTE-RELATED"/>
    <property type="match status" value="1"/>
</dbReference>
<dbReference type="NCBIfam" id="NF003768">
    <property type="entry name" value="PRK05365.1"/>
    <property type="match status" value="1"/>
</dbReference>
<dbReference type="Proteomes" id="UP000546252">
    <property type="component" value="Unassembled WGS sequence"/>
</dbReference>
<accession>A0A0W8IIA4</accession>
<dbReference type="EC" id="1.1.1.-" evidence="3"/>
<dbReference type="RefSeq" id="WP_058887942.1">
    <property type="nucleotide sequence ID" value="NZ_BAAAKT010000004.1"/>
</dbReference>
<dbReference type="SUPFAM" id="SSF55469">
    <property type="entry name" value="FMN-dependent nitroreductase-like"/>
    <property type="match status" value="1"/>
</dbReference>
<keyword evidence="4" id="KW-1185">Reference proteome</keyword>
<dbReference type="InterPro" id="IPR050461">
    <property type="entry name" value="Nitroreductase_HadB/RutE"/>
</dbReference>
<evidence type="ECO:0000259" key="1">
    <source>
        <dbReference type="Pfam" id="PF00881"/>
    </source>
</evidence>
<dbReference type="Gene3D" id="3.40.109.10">
    <property type="entry name" value="NADH Oxidase"/>
    <property type="match status" value="1"/>
</dbReference>
<keyword evidence="3" id="KW-0560">Oxidoreductase</keyword>
<proteinExistence type="predicted"/>
<protein>
    <submittedName>
        <fullName evidence="3">3-hydroxypropanoate dehydrogenase</fullName>
        <ecNumber evidence="3">1.1.1.-</ecNumber>
    </submittedName>
    <submittedName>
        <fullName evidence="2">Malonic semialdehyde reductase</fullName>
    </submittedName>
</protein>
<dbReference type="AlphaFoldDB" id="A0A0W8IIA4"/>
<dbReference type="Pfam" id="PF00881">
    <property type="entry name" value="Nitroreductase"/>
    <property type="match status" value="1"/>
</dbReference>
<reference evidence="2" key="1">
    <citation type="submission" date="2015-12" db="EMBL/GenBank/DDBJ databases">
        <authorList>
            <person name="Shamseldin A."/>
            <person name="Moawad H."/>
            <person name="Abd El-Rahim W.M."/>
            <person name="Sadowsky M.J."/>
        </authorList>
    </citation>
    <scope>NUCLEOTIDE SEQUENCE [LARGE SCALE GENOMIC DNA]</scope>
    <source>
        <strain evidence="2">CD08_7</strain>
    </source>
</reference>
<sequence length="203" mass="22576">MPTATAPVDRQTMHQLFEGRHTTHLFSEGTVDLELIQQAYEDARWAPTSMNCQPMRLTVLGPGERRDAVVGHLKGDNGEKTSAAPISVVLAYDPNWHEHMPTLYPQMDGLREKFAPRVEFREKMGRDNAYLQAGYFILALRAVGLDVGPMGGLDPEGVDTEVHAETGWQTLMVLNLGHGPSSDEAAQYPRGERFEFDQASQVL</sequence>
<dbReference type="PANTHER" id="PTHR43543:SF1">
    <property type="entry name" value="MALONIC SEMIALDEHYDE REDUCTASE RUTE-RELATED"/>
    <property type="match status" value="1"/>
</dbReference>
<dbReference type="EMBL" id="JACJIH010000001">
    <property type="protein sequence ID" value="MBA8921977.1"/>
    <property type="molecule type" value="Genomic_DNA"/>
</dbReference>